<evidence type="ECO:0000313" key="6">
    <source>
        <dbReference type="Proteomes" id="UP000515121"/>
    </source>
</evidence>
<keyword evidence="5" id="KW-0472">Membrane</keyword>
<dbReference type="Proteomes" id="UP000515121">
    <property type="component" value="Unplaced"/>
</dbReference>
<dbReference type="GO" id="GO:0016020">
    <property type="term" value="C:membrane"/>
    <property type="evidence" value="ECO:0007669"/>
    <property type="project" value="UniProtKB-SubCell"/>
</dbReference>
<keyword evidence="6" id="KW-1185">Reference proteome</keyword>
<accession>A0A6P6AYC6</accession>
<dbReference type="GeneID" id="111313369"/>
<evidence type="ECO:0000256" key="2">
    <source>
        <dbReference type="ARBA" id="ARBA00009530"/>
    </source>
</evidence>
<dbReference type="PANTHER" id="PTHR21659">
    <property type="entry name" value="HYDROPHOBIC PROTEIN RCI2 LOW TEMPERATURE AND SALT RESPONSIVE PROTEIN LTI6 -RELATED"/>
    <property type="match status" value="1"/>
</dbReference>
<evidence type="ECO:0000313" key="7">
    <source>
        <dbReference type="RefSeq" id="XP_022769771.1"/>
    </source>
</evidence>
<dbReference type="InterPro" id="IPR000612">
    <property type="entry name" value="PMP3"/>
</dbReference>
<reference evidence="7" key="1">
    <citation type="submission" date="2025-08" db="UniProtKB">
        <authorList>
            <consortium name="RefSeq"/>
        </authorList>
    </citation>
    <scope>IDENTIFICATION</scope>
    <source>
        <tissue evidence="7">Fruit stalk</tissue>
    </source>
</reference>
<evidence type="ECO:0000256" key="3">
    <source>
        <dbReference type="ARBA" id="ARBA00022692"/>
    </source>
</evidence>
<sequence length="74" mass="8007">MCICIRCGCFSCKDSSEEEKKEEDCVDMTLAIFLPPAGIYKKEGCTAKFWANVVLTIAGYVPGSIHAAIVVSSK</sequence>
<dbReference type="KEGG" id="dzi:111313369"/>
<dbReference type="Pfam" id="PF01679">
    <property type="entry name" value="Pmp3"/>
    <property type="match status" value="1"/>
</dbReference>
<gene>
    <name evidence="7" type="primary">LOC111313369</name>
</gene>
<evidence type="ECO:0000256" key="5">
    <source>
        <dbReference type="ARBA" id="ARBA00023136"/>
    </source>
</evidence>
<dbReference type="RefSeq" id="XP_022769771.1">
    <property type="nucleotide sequence ID" value="XM_022914036.1"/>
</dbReference>
<proteinExistence type="inferred from homology"/>
<keyword evidence="3" id="KW-0812">Transmembrane</keyword>
<name>A0A6P6AYC6_DURZI</name>
<dbReference type="AlphaFoldDB" id="A0A6P6AYC6"/>
<comment type="subcellular location">
    <subcellularLocation>
        <location evidence="1">Membrane</location>
    </subcellularLocation>
</comment>
<evidence type="ECO:0000256" key="4">
    <source>
        <dbReference type="ARBA" id="ARBA00022989"/>
    </source>
</evidence>
<dbReference type="OrthoDB" id="2802411at2759"/>
<keyword evidence="4" id="KW-1133">Transmembrane helix</keyword>
<protein>
    <submittedName>
        <fullName evidence="7">Plasma membrane proteolipid 3-like</fullName>
    </submittedName>
</protein>
<organism evidence="6 7">
    <name type="scientific">Durio zibethinus</name>
    <name type="common">Durian</name>
    <dbReference type="NCBI Taxonomy" id="66656"/>
    <lineage>
        <taxon>Eukaryota</taxon>
        <taxon>Viridiplantae</taxon>
        <taxon>Streptophyta</taxon>
        <taxon>Embryophyta</taxon>
        <taxon>Tracheophyta</taxon>
        <taxon>Spermatophyta</taxon>
        <taxon>Magnoliopsida</taxon>
        <taxon>eudicotyledons</taxon>
        <taxon>Gunneridae</taxon>
        <taxon>Pentapetalae</taxon>
        <taxon>rosids</taxon>
        <taxon>malvids</taxon>
        <taxon>Malvales</taxon>
        <taxon>Malvaceae</taxon>
        <taxon>Helicteroideae</taxon>
        <taxon>Durio</taxon>
    </lineage>
</organism>
<evidence type="ECO:0000256" key="1">
    <source>
        <dbReference type="ARBA" id="ARBA00004370"/>
    </source>
</evidence>
<comment type="similarity">
    <text evidence="2">Belongs to the UPF0057 (PMP3) family.</text>
</comment>
<dbReference type="PANTHER" id="PTHR21659:SF120">
    <property type="entry name" value="HYDROPHOBIC PROTEIN LTI6B"/>
    <property type="match status" value="1"/>
</dbReference>